<dbReference type="Pfam" id="PF12687">
    <property type="entry name" value="DUF3801"/>
    <property type="match status" value="1"/>
</dbReference>
<evidence type="ECO:0000313" key="2">
    <source>
        <dbReference type="EMBL" id="MPN11049.1"/>
    </source>
</evidence>
<accession>A0A645FCI0</accession>
<dbReference type="EMBL" id="VSSQ01057247">
    <property type="protein sequence ID" value="MPN11049.1"/>
    <property type="molecule type" value="Genomic_DNA"/>
</dbReference>
<reference evidence="2" key="1">
    <citation type="submission" date="2019-08" db="EMBL/GenBank/DDBJ databases">
        <authorList>
            <person name="Kucharzyk K."/>
            <person name="Murdoch R.W."/>
            <person name="Higgins S."/>
            <person name="Loffler F."/>
        </authorList>
    </citation>
    <scope>NUCLEOTIDE SEQUENCE</scope>
</reference>
<name>A0A645FCI0_9ZZZZ</name>
<feature type="region of interest" description="Disordered" evidence="1">
    <location>
        <begin position="28"/>
        <end position="105"/>
    </location>
</feature>
<sequence length="105" mass="11536">MPLSFHETGIPGQMQMIAQAEDAPLVNRLFAQMGQLPPMREGPQEQAAPTQTPAEKGKQPEKAREEKPSVRDKVQDAKAQRESKAPQEKARAPKAPKKSAPDKGR</sequence>
<gene>
    <name evidence="2" type="ORF">SDC9_158350</name>
</gene>
<dbReference type="AlphaFoldDB" id="A0A645FCI0"/>
<protein>
    <submittedName>
        <fullName evidence="2">Uncharacterized protein</fullName>
    </submittedName>
</protein>
<organism evidence="2">
    <name type="scientific">bioreactor metagenome</name>
    <dbReference type="NCBI Taxonomy" id="1076179"/>
    <lineage>
        <taxon>unclassified sequences</taxon>
        <taxon>metagenomes</taxon>
        <taxon>ecological metagenomes</taxon>
    </lineage>
</organism>
<proteinExistence type="predicted"/>
<dbReference type="InterPro" id="IPR024234">
    <property type="entry name" value="DUF3801"/>
</dbReference>
<comment type="caution">
    <text evidence="2">The sequence shown here is derived from an EMBL/GenBank/DDBJ whole genome shotgun (WGS) entry which is preliminary data.</text>
</comment>
<evidence type="ECO:0000256" key="1">
    <source>
        <dbReference type="SAM" id="MobiDB-lite"/>
    </source>
</evidence>
<feature type="compositionally biased region" description="Basic and acidic residues" evidence="1">
    <location>
        <begin position="55"/>
        <end position="91"/>
    </location>
</feature>